<evidence type="ECO:0000313" key="2">
    <source>
        <dbReference type="EMBL" id="XBX82005.1"/>
    </source>
</evidence>
<accession>A0AAU7W560</accession>
<organism evidence="2">
    <name type="scientific">Agromyces sp. G08B096</name>
    <dbReference type="NCBI Taxonomy" id="3156399"/>
    <lineage>
        <taxon>Bacteria</taxon>
        <taxon>Bacillati</taxon>
        <taxon>Actinomycetota</taxon>
        <taxon>Actinomycetes</taxon>
        <taxon>Micrococcales</taxon>
        <taxon>Microbacteriaceae</taxon>
        <taxon>Agromyces</taxon>
    </lineage>
</organism>
<reference evidence="2" key="1">
    <citation type="submission" date="2024-05" db="EMBL/GenBank/DDBJ databases">
        <authorList>
            <person name="Yu L."/>
        </authorList>
    </citation>
    <scope>NUCLEOTIDE SEQUENCE</scope>
    <source>
        <strain evidence="2">G08B096</strain>
    </source>
</reference>
<protein>
    <recommendedName>
        <fullName evidence="3">Helix-turn-helix domain-containing protein</fullName>
    </recommendedName>
</protein>
<dbReference type="AlphaFoldDB" id="A0AAU7W560"/>
<gene>
    <name evidence="2" type="ORF">ABIQ69_15510</name>
</gene>
<feature type="compositionally biased region" description="Polar residues" evidence="1">
    <location>
        <begin position="152"/>
        <end position="161"/>
    </location>
</feature>
<feature type="region of interest" description="Disordered" evidence="1">
    <location>
        <begin position="214"/>
        <end position="233"/>
    </location>
</feature>
<feature type="compositionally biased region" description="Low complexity" evidence="1">
    <location>
        <begin position="170"/>
        <end position="185"/>
    </location>
</feature>
<evidence type="ECO:0000256" key="1">
    <source>
        <dbReference type="SAM" id="MobiDB-lite"/>
    </source>
</evidence>
<name>A0AAU7W560_9MICO</name>
<dbReference type="EMBL" id="CP158374">
    <property type="protein sequence ID" value="XBX82005.1"/>
    <property type="molecule type" value="Genomic_DNA"/>
</dbReference>
<feature type="region of interest" description="Disordered" evidence="1">
    <location>
        <begin position="117"/>
        <end position="204"/>
    </location>
</feature>
<sequence>MSGAGREPRLIRRRARYERNFTQIANSWLRDKNLSYRARGILSAVWSHDDGWAITLQNLAAESPREGIDAVRTAVEELEQAGYLKRIPIKGVGSQFLGHDWEISDPHDQGDLALFGTALDDPTRPVDKSIAASDDPTRTALDDPTPIRTPVKTLSKTSQSNHRARSEAQSARPSGGSAALAAARLKSSESKCPGRRAGEHSYETSGYCRHCGARRPDEGQAPLVVNTTTGEVA</sequence>
<evidence type="ECO:0008006" key="3">
    <source>
        <dbReference type="Google" id="ProtNLM"/>
    </source>
</evidence>
<proteinExistence type="predicted"/>
<dbReference type="RefSeq" id="WP_350348026.1">
    <property type="nucleotide sequence ID" value="NZ_CP158374.1"/>
</dbReference>